<protein>
    <submittedName>
        <fullName evidence="3">Uncharacterized protein</fullName>
    </submittedName>
</protein>
<keyword evidence="1" id="KW-1133">Transmembrane helix</keyword>
<dbReference type="EMBL" id="JAQIZT010000009">
    <property type="protein sequence ID" value="KAJ6984658.1"/>
    <property type="molecule type" value="Genomic_DNA"/>
</dbReference>
<organism evidence="3 4">
    <name type="scientific">Populus alba x Populus x berolinensis</name>
    <dbReference type="NCBI Taxonomy" id="444605"/>
    <lineage>
        <taxon>Eukaryota</taxon>
        <taxon>Viridiplantae</taxon>
        <taxon>Streptophyta</taxon>
        <taxon>Embryophyta</taxon>
        <taxon>Tracheophyta</taxon>
        <taxon>Spermatophyta</taxon>
        <taxon>Magnoliopsida</taxon>
        <taxon>eudicotyledons</taxon>
        <taxon>Gunneridae</taxon>
        <taxon>Pentapetalae</taxon>
        <taxon>rosids</taxon>
        <taxon>fabids</taxon>
        <taxon>Malpighiales</taxon>
        <taxon>Salicaceae</taxon>
        <taxon>Saliceae</taxon>
        <taxon>Populus</taxon>
    </lineage>
</organism>
<evidence type="ECO:0000313" key="3">
    <source>
        <dbReference type="EMBL" id="KAJ6984658.1"/>
    </source>
</evidence>
<keyword evidence="2" id="KW-0732">Signal</keyword>
<evidence type="ECO:0000313" key="4">
    <source>
        <dbReference type="Proteomes" id="UP001164929"/>
    </source>
</evidence>
<proteinExistence type="predicted"/>
<keyword evidence="1" id="KW-0812">Transmembrane</keyword>
<sequence>MITYHLFWIHRILFLMGHPFFCFLSWVSEESRDQPETRGGGADSYNSQI</sequence>
<feature type="chain" id="PRO_5041982401" evidence="2">
    <location>
        <begin position="18"/>
        <end position="49"/>
    </location>
</feature>
<name>A0AAD6MFM9_9ROSI</name>
<accession>A0AAD6MFM9</accession>
<reference evidence="3" key="1">
    <citation type="journal article" date="2023" name="Mol. Ecol. Resour.">
        <title>Chromosome-level genome assembly of a triploid poplar Populus alba 'Berolinensis'.</title>
        <authorList>
            <person name="Chen S."/>
            <person name="Yu Y."/>
            <person name="Wang X."/>
            <person name="Wang S."/>
            <person name="Zhang T."/>
            <person name="Zhou Y."/>
            <person name="He R."/>
            <person name="Meng N."/>
            <person name="Wang Y."/>
            <person name="Liu W."/>
            <person name="Liu Z."/>
            <person name="Liu J."/>
            <person name="Guo Q."/>
            <person name="Huang H."/>
            <person name="Sederoff R.R."/>
            <person name="Wang G."/>
            <person name="Qu G."/>
            <person name="Chen S."/>
        </authorList>
    </citation>
    <scope>NUCLEOTIDE SEQUENCE</scope>
    <source>
        <strain evidence="3">SC-2020</strain>
    </source>
</reference>
<dbReference type="AlphaFoldDB" id="A0AAD6MFM9"/>
<evidence type="ECO:0000256" key="2">
    <source>
        <dbReference type="SAM" id="SignalP"/>
    </source>
</evidence>
<dbReference type="Proteomes" id="UP001164929">
    <property type="component" value="Chromosome 9"/>
</dbReference>
<feature type="transmembrane region" description="Helical" evidence="1">
    <location>
        <begin position="6"/>
        <end position="27"/>
    </location>
</feature>
<keyword evidence="1" id="KW-0472">Membrane</keyword>
<feature type="signal peptide" evidence="2">
    <location>
        <begin position="1"/>
        <end position="17"/>
    </location>
</feature>
<evidence type="ECO:0000256" key="1">
    <source>
        <dbReference type="SAM" id="Phobius"/>
    </source>
</evidence>
<keyword evidence="4" id="KW-1185">Reference proteome</keyword>
<gene>
    <name evidence="3" type="ORF">NC653_022836</name>
</gene>
<comment type="caution">
    <text evidence="3">The sequence shown here is derived from an EMBL/GenBank/DDBJ whole genome shotgun (WGS) entry which is preliminary data.</text>
</comment>